<organism evidence="1 2">
    <name type="scientific">Dreissena polymorpha</name>
    <name type="common">Zebra mussel</name>
    <name type="synonym">Mytilus polymorpha</name>
    <dbReference type="NCBI Taxonomy" id="45954"/>
    <lineage>
        <taxon>Eukaryota</taxon>
        <taxon>Metazoa</taxon>
        <taxon>Spiralia</taxon>
        <taxon>Lophotrochozoa</taxon>
        <taxon>Mollusca</taxon>
        <taxon>Bivalvia</taxon>
        <taxon>Autobranchia</taxon>
        <taxon>Heteroconchia</taxon>
        <taxon>Euheterodonta</taxon>
        <taxon>Imparidentia</taxon>
        <taxon>Neoheterodontei</taxon>
        <taxon>Myida</taxon>
        <taxon>Dreissenoidea</taxon>
        <taxon>Dreissenidae</taxon>
        <taxon>Dreissena</taxon>
    </lineage>
</organism>
<dbReference type="Proteomes" id="UP000828390">
    <property type="component" value="Unassembled WGS sequence"/>
</dbReference>
<evidence type="ECO:0000313" key="1">
    <source>
        <dbReference type="EMBL" id="KAH3733027.1"/>
    </source>
</evidence>
<protein>
    <submittedName>
        <fullName evidence="1">Uncharacterized protein</fullName>
    </submittedName>
</protein>
<accession>A0A9D4HU11</accession>
<proteinExistence type="predicted"/>
<reference evidence="1" key="2">
    <citation type="submission" date="2020-11" db="EMBL/GenBank/DDBJ databases">
        <authorList>
            <person name="McCartney M.A."/>
            <person name="Auch B."/>
            <person name="Kono T."/>
            <person name="Mallez S."/>
            <person name="Becker A."/>
            <person name="Gohl D.M."/>
            <person name="Silverstein K.A.T."/>
            <person name="Koren S."/>
            <person name="Bechman K.B."/>
            <person name="Herman A."/>
            <person name="Abrahante J.E."/>
            <person name="Garbe J."/>
        </authorList>
    </citation>
    <scope>NUCLEOTIDE SEQUENCE</scope>
    <source>
        <strain evidence="1">Duluth1</strain>
        <tissue evidence="1">Whole animal</tissue>
    </source>
</reference>
<name>A0A9D4HU11_DREPO</name>
<dbReference type="AlphaFoldDB" id="A0A9D4HU11"/>
<keyword evidence="2" id="KW-1185">Reference proteome</keyword>
<reference evidence="1" key="1">
    <citation type="journal article" date="2019" name="bioRxiv">
        <title>The Genome of the Zebra Mussel, Dreissena polymorpha: A Resource for Invasive Species Research.</title>
        <authorList>
            <person name="McCartney M.A."/>
            <person name="Auch B."/>
            <person name="Kono T."/>
            <person name="Mallez S."/>
            <person name="Zhang Y."/>
            <person name="Obille A."/>
            <person name="Becker A."/>
            <person name="Abrahante J.E."/>
            <person name="Garbe J."/>
            <person name="Badalamenti J.P."/>
            <person name="Herman A."/>
            <person name="Mangelson H."/>
            <person name="Liachko I."/>
            <person name="Sullivan S."/>
            <person name="Sone E.D."/>
            <person name="Koren S."/>
            <person name="Silverstein K.A.T."/>
            <person name="Beckman K.B."/>
            <person name="Gohl D.M."/>
        </authorList>
    </citation>
    <scope>NUCLEOTIDE SEQUENCE</scope>
    <source>
        <strain evidence="1">Duluth1</strain>
        <tissue evidence="1">Whole animal</tissue>
    </source>
</reference>
<comment type="caution">
    <text evidence="1">The sequence shown here is derived from an EMBL/GenBank/DDBJ whole genome shotgun (WGS) entry which is preliminary data.</text>
</comment>
<dbReference type="EMBL" id="JAIWYP010000011">
    <property type="protein sequence ID" value="KAH3733027.1"/>
    <property type="molecule type" value="Genomic_DNA"/>
</dbReference>
<sequence length="106" mass="11919">MIPASSYVLGRIGDSETSVQTNSAVAGVLDNAATSETKYKASEELINVTKEITTNASANKLFDTVKVRTTLKRRQITSATNRRKLMIVAKQITQTLRFWRMKLKRR</sequence>
<gene>
    <name evidence="1" type="ORF">DPMN_039451</name>
</gene>
<evidence type="ECO:0000313" key="2">
    <source>
        <dbReference type="Proteomes" id="UP000828390"/>
    </source>
</evidence>